<dbReference type="AlphaFoldDB" id="A0A518BCV2"/>
<dbReference type="EMBL" id="CP036279">
    <property type="protein sequence ID" value="QDU64805.1"/>
    <property type="molecule type" value="Genomic_DNA"/>
</dbReference>
<name>A0A518BCV2_9BACT</name>
<keyword evidence="3" id="KW-1185">Reference proteome</keyword>
<organism evidence="2 3">
    <name type="scientific">Kolteria novifilia</name>
    <dbReference type="NCBI Taxonomy" id="2527975"/>
    <lineage>
        <taxon>Bacteria</taxon>
        <taxon>Pseudomonadati</taxon>
        <taxon>Planctomycetota</taxon>
        <taxon>Planctomycetia</taxon>
        <taxon>Kolteriales</taxon>
        <taxon>Kolteriaceae</taxon>
        <taxon>Kolteria</taxon>
    </lineage>
</organism>
<feature type="compositionally biased region" description="Low complexity" evidence="1">
    <location>
        <begin position="1"/>
        <end position="13"/>
    </location>
</feature>
<proteinExistence type="predicted"/>
<protein>
    <submittedName>
        <fullName evidence="2">Uncharacterized protein</fullName>
    </submittedName>
</protein>
<reference evidence="2 3" key="1">
    <citation type="submission" date="2019-02" db="EMBL/GenBank/DDBJ databases">
        <title>Deep-cultivation of Planctomycetes and their phenomic and genomic characterization uncovers novel biology.</title>
        <authorList>
            <person name="Wiegand S."/>
            <person name="Jogler M."/>
            <person name="Boedeker C."/>
            <person name="Pinto D."/>
            <person name="Vollmers J."/>
            <person name="Rivas-Marin E."/>
            <person name="Kohn T."/>
            <person name="Peeters S.H."/>
            <person name="Heuer A."/>
            <person name="Rast P."/>
            <person name="Oberbeckmann S."/>
            <person name="Bunk B."/>
            <person name="Jeske O."/>
            <person name="Meyerdierks A."/>
            <person name="Storesund J.E."/>
            <person name="Kallscheuer N."/>
            <person name="Luecker S."/>
            <person name="Lage O.M."/>
            <person name="Pohl T."/>
            <person name="Merkel B.J."/>
            <person name="Hornburger P."/>
            <person name="Mueller R.-W."/>
            <person name="Bruemmer F."/>
            <person name="Labrenz M."/>
            <person name="Spormann A.M."/>
            <person name="Op den Camp H."/>
            <person name="Overmann J."/>
            <person name="Amann R."/>
            <person name="Jetten M.S.M."/>
            <person name="Mascher T."/>
            <person name="Medema M.H."/>
            <person name="Devos D.P."/>
            <person name="Kaster A.-K."/>
            <person name="Ovreas L."/>
            <person name="Rohde M."/>
            <person name="Galperin M.Y."/>
            <person name="Jogler C."/>
        </authorList>
    </citation>
    <scope>NUCLEOTIDE SEQUENCE [LARGE SCALE GENOMIC DNA]</scope>
    <source>
        <strain evidence="2 3">Pan216</strain>
    </source>
</reference>
<evidence type="ECO:0000313" key="2">
    <source>
        <dbReference type="EMBL" id="QDU64805.1"/>
    </source>
</evidence>
<accession>A0A518BCV2</accession>
<dbReference type="KEGG" id="knv:Pan216_56980"/>
<evidence type="ECO:0000313" key="3">
    <source>
        <dbReference type="Proteomes" id="UP000317093"/>
    </source>
</evidence>
<evidence type="ECO:0000256" key="1">
    <source>
        <dbReference type="SAM" id="MobiDB-lite"/>
    </source>
</evidence>
<feature type="compositionally biased region" description="Polar residues" evidence="1">
    <location>
        <begin position="14"/>
        <end position="28"/>
    </location>
</feature>
<gene>
    <name evidence="2" type="ORF">Pan216_56980</name>
</gene>
<dbReference type="Proteomes" id="UP000317093">
    <property type="component" value="Chromosome"/>
</dbReference>
<sequence>MPAPATRKATAPANSGTPQSSFATLTTRTPGWNLTRGSGPVSFFASKPFPTLPIGRWKKPFGTAVVDRDEVVLQAVPLKLKWSFEGFQ</sequence>
<feature type="region of interest" description="Disordered" evidence="1">
    <location>
        <begin position="1"/>
        <end position="28"/>
    </location>
</feature>